<gene>
    <name evidence="1" type="ORF">LIER_41917</name>
</gene>
<sequence>MRVNDIEFNTLPCWVQIWNLPLGYVDVDIGRAVGAHIGVEVNSRSIEQERGRYLQVKVRLNIHKPLKRGGVIPMRNSKVQVVYRYEKICNVCLYREYLGHEYYSCDEKYNDEARRIRRANKYDSWILVHGKRRVHARRKDV</sequence>
<dbReference type="PANTHER" id="PTHR31286:SF167">
    <property type="entry name" value="OS09G0268800 PROTEIN"/>
    <property type="match status" value="1"/>
</dbReference>
<evidence type="ECO:0000313" key="1">
    <source>
        <dbReference type="EMBL" id="GAA0175440.1"/>
    </source>
</evidence>
<protein>
    <recommendedName>
        <fullName evidence="3">DUF4283 domain-containing protein</fullName>
    </recommendedName>
</protein>
<name>A0AAV3RHZ1_LITER</name>
<reference evidence="1 2" key="1">
    <citation type="submission" date="2024-01" db="EMBL/GenBank/DDBJ databases">
        <title>The complete chloroplast genome sequence of Lithospermum erythrorhizon: insights into the phylogenetic relationship among Boraginaceae species and the maternal lineages of purple gromwells.</title>
        <authorList>
            <person name="Okada T."/>
            <person name="Watanabe K."/>
        </authorList>
    </citation>
    <scope>NUCLEOTIDE SEQUENCE [LARGE SCALE GENOMIC DNA]</scope>
</reference>
<evidence type="ECO:0008006" key="3">
    <source>
        <dbReference type="Google" id="ProtNLM"/>
    </source>
</evidence>
<accession>A0AAV3RHZ1</accession>
<proteinExistence type="predicted"/>
<dbReference type="EMBL" id="BAABME010027354">
    <property type="protein sequence ID" value="GAA0175440.1"/>
    <property type="molecule type" value="Genomic_DNA"/>
</dbReference>
<evidence type="ECO:0000313" key="2">
    <source>
        <dbReference type="Proteomes" id="UP001454036"/>
    </source>
</evidence>
<keyword evidence="2" id="KW-1185">Reference proteome</keyword>
<dbReference type="InterPro" id="IPR040256">
    <property type="entry name" value="At4g02000-like"/>
</dbReference>
<dbReference type="Proteomes" id="UP001454036">
    <property type="component" value="Unassembled WGS sequence"/>
</dbReference>
<dbReference type="AlphaFoldDB" id="A0AAV3RHZ1"/>
<comment type="caution">
    <text evidence="1">The sequence shown here is derived from an EMBL/GenBank/DDBJ whole genome shotgun (WGS) entry which is preliminary data.</text>
</comment>
<organism evidence="1 2">
    <name type="scientific">Lithospermum erythrorhizon</name>
    <name type="common">Purple gromwell</name>
    <name type="synonym">Lithospermum officinale var. erythrorhizon</name>
    <dbReference type="NCBI Taxonomy" id="34254"/>
    <lineage>
        <taxon>Eukaryota</taxon>
        <taxon>Viridiplantae</taxon>
        <taxon>Streptophyta</taxon>
        <taxon>Embryophyta</taxon>
        <taxon>Tracheophyta</taxon>
        <taxon>Spermatophyta</taxon>
        <taxon>Magnoliopsida</taxon>
        <taxon>eudicotyledons</taxon>
        <taxon>Gunneridae</taxon>
        <taxon>Pentapetalae</taxon>
        <taxon>asterids</taxon>
        <taxon>lamiids</taxon>
        <taxon>Boraginales</taxon>
        <taxon>Boraginaceae</taxon>
        <taxon>Boraginoideae</taxon>
        <taxon>Lithospermeae</taxon>
        <taxon>Lithospermum</taxon>
    </lineage>
</organism>
<dbReference type="PANTHER" id="PTHR31286">
    <property type="entry name" value="GLYCINE-RICH CELL WALL STRUCTURAL PROTEIN 1.8-LIKE"/>
    <property type="match status" value="1"/>
</dbReference>